<evidence type="ECO:0000256" key="8">
    <source>
        <dbReference type="ARBA" id="ARBA00022771"/>
    </source>
</evidence>
<evidence type="ECO:0000256" key="7">
    <source>
        <dbReference type="ARBA" id="ARBA00022723"/>
    </source>
</evidence>
<dbReference type="GO" id="GO:0006287">
    <property type="term" value="P:base-excision repair, gap-filling"/>
    <property type="evidence" value="ECO:0007669"/>
    <property type="project" value="TreeGrafter"/>
</dbReference>
<protein>
    <recommendedName>
        <fullName evidence="15">DNA polymerase epsilon catalytic subunit</fullName>
        <ecNumber evidence="15">2.7.7.7</ecNumber>
    </recommendedName>
</protein>
<dbReference type="InterPro" id="IPR023211">
    <property type="entry name" value="DNA_pol_palm_dom_sf"/>
</dbReference>
<dbReference type="Pfam" id="PF23250">
    <property type="entry name" value="zf_DPOE_2"/>
    <property type="match status" value="1"/>
</dbReference>
<keyword evidence="7 15" id="KW-0479">Metal-binding</keyword>
<dbReference type="CDD" id="cd05779">
    <property type="entry name" value="DNA_polB_epsilon_exo"/>
    <property type="match status" value="1"/>
</dbReference>
<comment type="function">
    <text evidence="15">DNA polymerase II participates in chromosomal DNA replication.</text>
</comment>
<feature type="region of interest" description="Disordered" evidence="16">
    <location>
        <begin position="1068"/>
        <end position="1088"/>
    </location>
</feature>
<sequence>MGYKKQRRRPGPGGNGSSSSSSFQQRGNNGGNGGNGGRFGGSGAGGSGADRRDGKAAKQDRDADDYELDYLESKLDRLVKMAQADDRMDARFGFTKFTSGPTRLGWLLNMQSTVFRDSEGHVRSAVDFYFMEEDGGRFKVAYPYLPYFFIKVKSNTAIEVEQYLRRKFDAKLASLDRIDKEDLSLPNHLVGLRQLYLKLSFLNVHDLMHVKSKLMPRIRKNQQQAKESRYSSAALDTAAIARTRRHGHDSDDDDDDGGAQTDTNARVHSDDVLDNIVDIREYDVPYHMRVSIDNKIACGKWYDAAITGNQVLITERADKLLRPDPIVLAWDIETTKLPLKFPDMETDQIMMISYMIDGQGYLIINREIVSEDIEDFEYTPKPEFPGPFTVMNEQDEHATISRFFQHIRDVRPHIMATYNGDFFDWPFLERRAEILGMNMFQEIGYRPDNQGEYKARFAPHMDCFRWVKRDSYLPVGSQGLKAVTRAKLRYDPLEIHYEEICRMAAEEPQQLANYSVSDAVATYYLYMKYVNPFIFALCTIIPLGPDDVLRKGSGTLCESLLMFNAYHANIIMPNKKQAELNKLHGGRLLDSETYIGGHVEALESGVFRSDIPCRFRIVPSAVQTLIDNLDNTLRYAIEVEEKRDFSTITNYEEVKAEIVRRLEDLRDNPYRQEVPLIYHLDVAAMYPNIILTNRLQPPAMVDEAMCAACSFNKPGANCQRKMPWKWRGEVSPASRNEYESIKAQLESEVFPGENEGDPPRPFHDLTPDDQAALIKKRLHAYARRVYKKTHITTVEDRTATVCQRENPFYINTVRNFRDRRYVFKGKLKEAKKTFEKVQETGDPVKIKETSNLVVLYDSLQLAHKCILNSFYGYVMRKGARWYSMEMAGIVCLTGANIITRAREIVEQLGRPLELDTDGIWCCLPGRCEEKADTMKQQRLTDIFQARAKPADTAAPPASSSPQIADMEDQFSGRSSSSSGGGGGGSSMPRKQATITIHRRVKGKDGRNKVMSEEVTTQHWREALGPPPNPKDDFGAWLRYQKKKWRIQRTQRNLRKQMGVSADTVRAFGASSQTPENHHSSGGGSVGGGMRMGKRLLNMAQFLRQKQGNLNSTHWEIIQIAETREPGIMKVWCMVAGDLHCMRMNVPRRFYVNLRTPDTSGTRERVNKILPRHHKCYHLYEFRMREREFLQRQRVLAAKLSHPDIIGVYELNIPLLWQAVVQLGCVATLRKTRAQAHKPGEDFDMDDLQSKTVTSCPYLHEPLNHVFLFHSYTGTRAVFALFVRHLGRATVVVVDPGNNKDAIPNLRKMWRECAAEQTRDIAQHREGWTEEELRSFVPQDSVSFDVQVVTSNARAYSALSEALEDYREGRHGPTTVIAQSPLRLDTLRADIPALEEYPVVTAPSPSGVNQYAALNWQKQALHDMLAHCCMFPRWFAITLKVARYAHVPIGNLPADHHLFICDVFYARQLRKQNFLLWASPSHRPDLGGKEEDDNRLMSDDSETHWEINNPGVYSTACVDITLSSLPMAAVLYADDIHETENGASMIATFDSNPKSSLEEMVQEKTGFELTVFDESAQCMPAFKVLRLMLNTWLKEVIRFGNTHADEQLVHFFRWLKSPDSLLYDPAMLRLVRGLMKKLFLRLISELRKLGSQIVFANFARLLIKTDKTNVEDATAYTNFILKVIREQEVFRIVYLQPTMVWDYLVWMDVNNYGGIDEESTPFHTDSQRIVGKTSPKKAIKDKDHPAKRHKRRERMGSGSDDEEESSQSVHGDLSLFEDGEHARDNEEDGGEDESDMSLSQLQPGQPMPHVNVETHWNIAAFLPKMCQEVFEEIVGRWILLCYNAKVEARRRRGGMGLTPLKEQTTEEIALAKKQAYQQIKETLSEMLMKAVAFVNQNLPGDARAQGQSADFPMLPGSHLPLKHPALELTKSICHVLMLDKSHASDMARLKRNLLQLISVREFSSEAKFKDPCLSFVLSDFVCTFCNTYRDLDLCRDSTLSTNDDGTTVWKCHECDSEYDRGVIEQQLIEHINQIIMMYQLQDVRCIKCKQVKDTNMHKFCECSGTFNTASTAPGELKQQLSTMQRIAQGHKLELLEEMTTWALGLIPN</sequence>
<keyword evidence="8 15" id="KW-0863">Zinc-finger</keyword>
<evidence type="ECO:0000259" key="17">
    <source>
        <dbReference type="SMART" id="SM01159"/>
    </source>
</evidence>
<evidence type="ECO:0000256" key="11">
    <source>
        <dbReference type="ARBA" id="ARBA00023004"/>
    </source>
</evidence>
<dbReference type="GO" id="GO:0008622">
    <property type="term" value="C:epsilon DNA polymerase complex"/>
    <property type="evidence" value="ECO:0007669"/>
    <property type="project" value="InterPro"/>
</dbReference>
<dbReference type="GO" id="GO:0008270">
    <property type="term" value="F:zinc ion binding"/>
    <property type="evidence" value="ECO:0007669"/>
    <property type="project" value="UniProtKB-KW"/>
</dbReference>
<dbReference type="GO" id="GO:0003677">
    <property type="term" value="F:DNA binding"/>
    <property type="evidence" value="ECO:0007669"/>
    <property type="project" value="UniProtKB-KW"/>
</dbReference>
<dbReference type="Gene3D" id="3.30.342.10">
    <property type="entry name" value="DNA Polymerase, chain B, domain 1"/>
    <property type="match status" value="1"/>
</dbReference>
<evidence type="ECO:0000256" key="1">
    <source>
        <dbReference type="ARBA" id="ARBA00004123"/>
    </source>
</evidence>
<dbReference type="GO" id="GO:0051539">
    <property type="term" value="F:4 iron, 4 sulfur cluster binding"/>
    <property type="evidence" value="ECO:0007669"/>
    <property type="project" value="UniProtKB-KW"/>
</dbReference>
<dbReference type="InterPro" id="IPR006133">
    <property type="entry name" value="DNA-dir_DNA_pol_B_exonuc"/>
</dbReference>
<evidence type="ECO:0000256" key="16">
    <source>
        <dbReference type="SAM" id="MobiDB-lite"/>
    </source>
</evidence>
<dbReference type="SUPFAM" id="SSF56672">
    <property type="entry name" value="DNA/RNA polymerases"/>
    <property type="match status" value="1"/>
</dbReference>
<dbReference type="KEGG" id="sre:PTSG_04236"/>
<dbReference type="GO" id="GO:0000166">
    <property type="term" value="F:nucleotide binding"/>
    <property type="evidence" value="ECO:0007669"/>
    <property type="project" value="InterPro"/>
</dbReference>
<dbReference type="GO" id="GO:0006272">
    <property type="term" value="P:leading strand elongation"/>
    <property type="evidence" value="ECO:0007669"/>
    <property type="project" value="TreeGrafter"/>
</dbReference>
<proteinExistence type="inferred from homology"/>
<dbReference type="EMBL" id="GL832963">
    <property type="protein sequence ID" value="EGD83628.1"/>
    <property type="molecule type" value="Genomic_DNA"/>
</dbReference>
<dbReference type="SUPFAM" id="SSF53098">
    <property type="entry name" value="Ribonuclease H-like"/>
    <property type="match status" value="1"/>
</dbReference>
<dbReference type="InterPro" id="IPR012337">
    <property type="entry name" value="RNaseH-like_sf"/>
</dbReference>
<dbReference type="PANTHER" id="PTHR10670">
    <property type="entry name" value="DNA POLYMERASE EPSILON CATALYTIC SUBUNIT A"/>
    <property type="match status" value="1"/>
</dbReference>
<comment type="catalytic activity">
    <reaction evidence="15">
        <text>DNA(n) + a 2'-deoxyribonucleoside 5'-triphosphate = DNA(n+1) + diphosphate</text>
        <dbReference type="Rhea" id="RHEA:22508"/>
        <dbReference type="Rhea" id="RHEA-COMP:17339"/>
        <dbReference type="Rhea" id="RHEA-COMP:17340"/>
        <dbReference type="ChEBI" id="CHEBI:33019"/>
        <dbReference type="ChEBI" id="CHEBI:61560"/>
        <dbReference type="ChEBI" id="CHEBI:173112"/>
        <dbReference type="EC" id="2.7.7.7"/>
    </reaction>
</comment>
<feature type="compositionally biased region" description="Basic residues" evidence="16">
    <location>
        <begin position="1"/>
        <end position="10"/>
    </location>
</feature>
<reference evidence="18" key="1">
    <citation type="submission" date="2009-08" db="EMBL/GenBank/DDBJ databases">
        <title>Annotation of Salpingoeca rosetta.</title>
        <authorList>
            <consortium name="The Broad Institute Genome Sequencing Platform"/>
            <person name="Russ C."/>
            <person name="Cuomo C."/>
            <person name="Burger G."/>
            <person name="Gray M.W."/>
            <person name="Holland P.W.H."/>
            <person name="King N."/>
            <person name="Lang F.B.F."/>
            <person name="Roger A.J."/>
            <person name="Ruiz-Trillo I."/>
            <person name="Young S.K."/>
            <person name="Zeng Q."/>
            <person name="Gargeya S."/>
            <person name="Alvarado L."/>
            <person name="Berlin A."/>
            <person name="Chapman S.B."/>
            <person name="Chen Z."/>
            <person name="Freedman E."/>
            <person name="Gellesch M."/>
            <person name="Goldberg J."/>
            <person name="Griggs A."/>
            <person name="Gujja S."/>
            <person name="Heilman E."/>
            <person name="Heiman D."/>
            <person name="Howarth C."/>
            <person name="Mehta T."/>
            <person name="Neiman D."/>
            <person name="Pearson M."/>
            <person name="Roberts A."/>
            <person name="Saif S."/>
            <person name="Shea T."/>
            <person name="Shenoy N."/>
            <person name="Sisk P."/>
            <person name="Stolte C."/>
            <person name="Sykes S."/>
            <person name="White J."/>
            <person name="Yandava C."/>
            <person name="Haas B."/>
            <person name="Nusbaum C."/>
            <person name="Birren B."/>
        </authorList>
    </citation>
    <scope>NUCLEOTIDE SEQUENCE [LARGE SCALE GENOMIC DNA]</scope>
    <source>
        <strain evidence="18">ATCC 50818</strain>
    </source>
</reference>
<dbReference type="eggNOG" id="KOG1798">
    <property type="taxonomic scope" value="Eukaryota"/>
</dbReference>
<comment type="cofactor">
    <cofactor evidence="15">
        <name>[4Fe-4S] cluster</name>
        <dbReference type="ChEBI" id="CHEBI:49883"/>
    </cofactor>
</comment>
<dbReference type="PANTHER" id="PTHR10670:SF0">
    <property type="entry name" value="DNA POLYMERASE EPSILON CATALYTIC SUBUNIT A"/>
    <property type="match status" value="1"/>
</dbReference>
<keyword evidence="10 15" id="KW-0239">DNA-directed DNA polymerase</keyword>
<feature type="compositionally biased region" description="Gly residues" evidence="16">
    <location>
        <begin position="28"/>
        <end position="48"/>
    </location>
</feature>
<dbReference type="SMART" id="SM00486">
    <property type="entry name" value="POLBc"/>
    <property type="match status" value="1"/>
</dbReference>
<feature type="region of interest" description="Disordered" evidence="16">
    <location>
        <begin position="1"/>
        <end position="62"/>
    </location>
</feature>
<dbReference type="GO" id="GO:0045004">
    <property type="term" value="P:DNA replication proofreading"/>
    <property type="evidence" value="ECO:0007669"/>
    <property type="project" value="TreeGrafter"/>
</dbReference>
<dbReference type="EC" id="2.7.7.7" evidence="15"/>
<evidence type="ECO:0000313" key="19">
    <source>
        <dbReference type="Proteomes" id="UP000007799"/>
    </source>
</evidence>
<keyword evidence="9 15" id="KW-0862">Zinc</keyword>
<feature type="region of interest" description="Disordered" evidence="16">
    <location>
        <begin position="1717"/>
        <end position="1808"/>
    </location>
</feature>
<evidence type="ECO:0000256" key="5">
    <source>
        <dbReference type="ARBA" id="ARBA00022695"/>
    </source>
</evidence>
<gene>
    <name evidence="18" type="ORF">PTSG_04236</name>
</gene>
<evidence type="ECO:0000256" key="3">
    <source>
        <dbReference type="ARBA" id="ARBA00022485"/>
    </source>
</evidence>
<dbReference type="STRING" id="946362.F2U6Z6"/>
<dbReference type="RefSeq" id="XP_004995132.1">
    <property type="nucleotide sequence ID" value="XM_004995075.1"/>
</dbReference>
<keyword evidence="6 15" id="KW-0235">DNA replication</keyword>
<keyword evidence="11 15" id="KW-0408">Iron</keyword>
<feature type="compositionally biased region" description="Acidic residues" evidence="16">
    <location>
        <begin position="1784"/>
        <end position="1794"/>
    </location>
</feature>
<dbReference type="Pfam" id="PF03104">
    <property type="entry name" value="DNA_pol_B_exo1"/>
    <property type="match status" value="1"/>
</dbReference>
<feature type="compositionally biased region" description="Basic and acidic residues" evidence="16">
    <location>
        <begin position="49"/>
        <end position="61"/>
    </location>
</feature>
<dbReference type="GO" id="GO:0008310">
    <property type="term" value="F:single-stranded DNA 3'-5' DNA exonuclease activity"/>
    <property type="evidence" value="ECO:0007669"/>
    <property type="project" value="TreeGrafter"/>
</dbReference>
<accession>F2U6Z6</accession>
<feature type="region of interest" description="Disordered" evidence="16">
    <location>
        <begin position="243"/>
        <end position="265"/>
    </location>
</feature>
<evidence type="ECO:0000313" key="18">
    <source>
        <dbReference type="EMBL" id="EGD83628.1"/>
    </source>
</evidence>
<keyword evidence="14 15" id="KW-0539">Nucleus</keyword>
<feature type="compositionally biased region" description="Low complexity" evidence="16">
    <location>
        <begin position="947"/>
        <end position="964"/>
    </location>
</feature>
<dbReference type="InParanoid" id="F2U6Z6"/>
<evidence type="ECO:0000256" key="14">
    <source>
        <dbReference type="ARBA" id="ARBA00023242"/>
    </source>
</evidence>
<keyword evidence="19" id="KW-1185">Reference proteome</keyword>
<dbReference type="GO" id="GO:0000278">
    <property type="term" value="P:mitotic cell cycle"/>
    <property type="evidence" value="ECO:0007669"/>
    <property type="project" value="TreeGrafter"/>
</dbReference>
<evidence type="ECO:0000256" key="9">
    <source>
        <dbReference type="ARBA" id="ARBA00022833"/>
    </source>
</evidence>
<organism evidence="19">
    <name type="scientific">Salpingoeca rosetta (strain ATCC 50818 / BSB-021)</name>
    <dbReference type="NCBI Taxonomy" id="946362"/>
    <lineage>
        <taxon>Eukaryota</taxon>
        <taxon>Choanoflagellata</taxon>
        <taxon>Craspedida</taxon>
        <taxon>Salpingoecidae</taxon>
        <taxon>Salpingoeca</taxon>
    </lineage>
</organism>
<evidence type="ECO:0000256" key="4">
    <source>
        <dbReference type="ARBA" id="ARBA00022679"/>
    </source>
</evidence>
<dbReference type="Gene3D" id="3.90.1600.10">
    <property type="entry name" value="Palm domain of DNA polymerase"/>
    <property type="match status" value="1"/>
</dbReference>
<comment type="subcellular location">
    <subcellularLocation>
        <location evidence="1 15">Nucleus</location>
    </subcellularLocation>
</comment>
<dbReference type="InterPro" id="IPR054475">
    <property type="entry name" value="Znf-DPOE"/>
</dbReference>
<keyword evidence="5 15" id="KW-0548">Nucleotidyltransferase</keyword>
<evidence type="ECO:0000256" key="13">
    <source>
        <dbReference type="ARBA" id="ARBA00023125"/>
    </source>
</evidence>
<dbReference type="Gene3D" id="1.10.287.690">
    <property type="entry name" value="Helix hairpin bin"/>
    <property type="match status" value="1"/>
</dbReference>
<dbReference type="InterPro" id="IPR013697">
    <property type="entry name" value="DNA_pol_e_suA_C"/>
</dbReference>
<dbReference type="InterPro" id="IPR006172">
    <property type="entry name" value="DNA-dir_DNA_pol_B"/>
</dbReference>
<dbReference type="InterPro" id="IPR006134">
    <property type="entry name" value="DNA-dir_DNA_pol_B_multi_dom"/>
</dbReference>
<dbReference type="InterPro" id="IPR029703">
    <property type="entry name" value="POL2"/>
</dbReference>
<evidence type="ECO:0000256" key="10">
    <source>
        <dbReference type="ARBA" id="ARBA00022932"/>
    </source>
</evidence>
<keyword evidence="13 15" id="KW-0238">DNA-binding</keyword>
<dbReference type="Pfam" id="PF08490">
    <property type="entry name" value="DUF1744"/>
    <property type="match status" value="1"/>
</dbReference>
<dbReference type="GO" id="GO:0006297">
    <property type="term" value="P:nucleotide-excision repair, DNA gap filling"/>
    <property type="evidence" value="ECO:0007669"/>
    <property type="project" value="TreeGrafter"/>
</dbReference>
<keyword evidence="3 15" id="KW-0004">4Fe-4S</keyword>
<dbReference type="OMA" id="MLDQCRY"/>
<feature type="region of interest" description="Disordered" evidence="16">
    <location>
        <begin position="947"/>
        <end position="1009"/>
    </location>
</feature>
<dbReference type="InterPro" id="IPR036397">
    <property type="entry name" value="RNaseH_sf"/>
</dbReference>
<dbReference type="GO" id="GO:0003887">
    <property type="term" value="F:DNA-directed DNA polymerase activity"/>
    <property type="evidence" value="ECO:0007669"/>
    <property type="project" value="UniProtKB-KW"/>
</dbReference>
<dbReference type="Gene3D" id="3.30.420.10">
    <property type="entry name" value="Ribonuclease H-like superfamily/Ribonuclease H"/>
    <property type="match status" value="1"/>
</dbReference>
<dbReference type="Pfam" id="PF00136">
    <property type="entry name" value="DNA_pol_B"/>
    <property type="match status" value="1"/>
</dbReference>
<dbReference type="Proteomes" id="UP000007799">
    <property type="component" value="Unassembled WGS sequence"/>
</dbReference>
<feature type="domain" description="DNA polymerase epsilon catalytic subunit A C-terminal" evidence="17">
    <location>
        <begin position="1304"/>
        <end position="1714"/>
    </location>
</feature>
<evidence type="ECO:0000256" key="2">
    <source>
        <dbReference type="ARBA" id="ARBA00005755"/>
    </source>
</evidence>
<comment type="similarity">
    <text evidence="2 15">Belongs to the DNA polymerase type-B family.</text>
</comment>
<dbReference type="GeneID" id="16075712"/>
<keyword evidence="12 15" id="KW-0411">Iron-sulfur</keyword>
<evidence type="ECO:0000256" key="6">
    <source>
        <dbReference type="ARBA" id="ARBA00022705"/>
    </source>
</evidence>
<dbReference type="SMART" id="SM01159">
    <property type="entry name" value="DUF1744"/>
    <property type="match status" value="1"/>
</dbReference>
<keyword evidence="4 15" id="KW-0808">Transferase</keyword>
<evidence type="ECO:0000256" key="15">
    <source>
        <dbReference type="RuleBase" id="RU365029"/>
    </source>
</evidence>
<dbReference type="Pfam" id="PF22912">
    <property type="entry name" value="zf-DPOE"/>
    <property type="match status" value="1"/>
</dbReference>
<name>F2U6Z6_SALR5</name>
<dbReference type="FunFam" id="3.30.420.10:FF:000010">
    <property type="entry name" value="DNA polymerase epsilon catalytic subunit"/>
    <property type="match status" value="1"/>
</dbReference>
<evidence type="ECO:0000256" key="12">
    <source>
        <dbReference type="ARBA" id="ARBA00023014"/>
    </source>
</evidence>
<feature type="compositionally biased region" description="Low complexity" evidence="16">
    <location>
        <begin position="17"/>
        <end position="27"/>
    </location>
</feature>
<dbReference type="FunCoup" id="F2U6Z6">
    <property type="interactions" value="1237"/>
</dbReference>
<dbReference type="InterPro" id="IPR043502">
    <property type="entry name" value="DNA/RNA_pol_sf"/>
</dbReference>
<dbReference type="OrthoDB" id="10060449at2759"/>